<accession>A0ACB8NAR5</accession>
<protein>
    <submittedName>
        <fullName evidence="1">Alpha-glucan water dikinase 2</fullName>
    </submittedName>
</protein>
<sequence>MATSEDKQIPRVHNFELVEGMKLQINASGSSIGRNVRVQFQLRNCARTWILHWGFLYRGNTNWFIPAEHPKQGALQTPFVKSGEIYLVTVELRDPKIHAIEFVLKDGSHDRWLRLNHGNFRIEIPEIDTNTCLQPIPKDLIELRAYQNWERRGRPNNSPQQQQKDYNDALKELQLQLSNGISLKDLQSSHMTASTKPVFKNKEQIRYGVPSYPCRRHDVEKWLQKNYKGHVKTNTLPSSSFVALVENSLGADNVISRQSYHMDHEIVVLSKIISSDYHILVAVNMKGAAILHWGISKCSPGEWLSPPPDMLPEKSKMVAGACQTYFTDIATARGSFQKRKFVGIQFVIWSGGSWIKNNGENFFVGLHPMDPKDKVDGDDKVKWLLDEISCREKEAERSLMHRFNIAAELTERCKGEGELGLIAIMVWMSEISEAQDRFTNLLQKIYSSQPNDREIVRLIMAFVGRGGQGDVGQRIRDEILVIQRNNGCKTGMMEEWHQKLHNNTSPDDIIICEALLNYIRCGFKIDAYWQTLNCHGLSKQKLASYDRPIVSEPRFRADAKESLTRDLTMYLKTLKAVHSGADLESAIETCYKKLVDSRIELHPVLGTACGRAKDLLFLDISLASAIKTTMERGLKDLNFSHPPDWYRVSESYRTNDAQWALQAKAILDRLQLVLAERSQTYQKKFQPSVKYLGCLLGVEKYVIDNFTEELVRAQSEAVLSILINRFEPVLRKVANLGCWQVISPVEVCGFITSVNELITLQNKVYRRPTIIIASRITGEEEIPVGVVAVLTSDMPDVLSHVCFATCFDQNILRNLRLKEGKAVSIRLKSTNLIISDISSSNLSLSSSALPSIPQGITFKRKIFRGKYAVSVEDFAPDMVGAKSCNIKFLRGRVPSWIKIPTSVAIPFGAFETVLSENINKDIANKISRLYKFINGGDLSKLQEIQEAVLQMSAPLSLIYELKNKMRSSGMPWPGDEGWNLAWRSIKKVWASKWNERAFISCRKANLNHDNLCMAVLIQETICGDYAFVIHTKNPLSGDNSEIYTEIVKGLGETLVGAYPGRAMSFVTKKNNLKSPIVTCYPSKLIGLYGKPSIIFRSDSNGEDLEKYAGAGLYDSVIMNDPEKVVLDYSRDPMVGDKSFQTSVFSKIAETGKIIESLYGYPQDIEGVLKDGSIYVVQARPQM</sequence>
<organism evidence="1 2">
    <name type="scientific">Citrus sinensis</name>
    <name type="common">Sweet orange</name>
    <name type="synonym">Citrus aurantium var. sinensis</name>
    <dbReference type="NCBI Taxonomy" id="2711"/>
    <lineage>
        <taxon>Eukaryota</taxon>
        <taxon>Viridiplantae</taxon>
        <taxon>Streptophyta</taxon>
        <taxon>Embryophyta</taxon>
        <taxon>Tracheophyta</taxon>
        <taxon>Spermatophyta</taxon>
        <taxon>Magnoliopsida</taxon>
        <taxon>eudicotyledons</taxon>
        <taxon>Gunneridae</taxon>
        <taxon>Pentapetalae</taxon>
        <taxon>rosids</taxon>
        <taxon>malvids</taxon>
        <taxon>Sapindales</taxon>
        <taxon>Rutaceae</taxon>
        <taxon>Aurantioideae</taxon>
        <taxon>Citrus</taxon>
    </lineage>
</organism>
<comment type="caution">
    <text evidence="1">The sequence shown here is derived from an EMBL/GenBank/DDBJ whole genome shotgun (WGS) entry which is preliminary data.</text>
</comment>
<keyword evidence="2" id="KW-1185">Reference proteome</keyword>
<name>A0ACB8NAR5_CITSI</name>
<dbReference type="EMBL" id="CM039171">
    <property type="protein sequence ID" value="KAH9794978.1"/>
    <property type="molecule type" value="Genomic_DNA"/>
</dbReference>
<evidence type="ECO:0000313" key="1">
    <source>
        <dbReference type="EMBL" id="KAH9794978.1"/>
    </source>
</evidence>
<dbReference type="Proteomes" id="UP000829398">
    <property type="component" value="Chromosome 2"/>
</dbReference>
<evidence type="ECO:0000313" key="2">
    <source>
        <dbReference type="Proteomes" id="UP000829398"/>
    </source>
</evidence>
<gene>
    <name evidence="1" type="ORF">KPL71_005072</name>
</gene>
<reference evidence="2" key="1">
    <citation type="journal article" date="2023" name="Hortic. Res.">
        <title>A chromosome-level phased genome enabling allele-level studies in sweet orange: a case study on citrus Huanglongbing tolerance.</title>
        <authorList>
            <person name="Wu B."/>
            <person name="Yu Q."/>
            <person name="Deng Z."/>
            <person name="Duan Y."/>
            <person name="Luo F."/>
            <person name="Gmitter F. Jr."/>
        </authorList>
    </citation>
    <scope>NUCLEOTIDE SEQUENCE [LARGE SCALE GENOMIC DNA]</scope>
    <source>
        <strain evidence="2">cv. Valencia</strain>
    </source>
</reference>
<proteinExistence type="predicted"/>